<feature type="region of interest" description="Disordered" evidence="1">
    <location>
        <begin position="322"/>
        <end position="353"/>
    </location>
</feature>
<organism evidence="2 3">
    <name type="scientific">Tanacetum coccineum</name>
    <dbReference type="NCBI Taxonomy" id="301880"/>
    <lineage>
        <taxon>Eukaryota</taxon>
        <taxon>Viridiplantae</taxon>
        <taxon>Streptophyta</taxon>
        <taxon>Embryophyta</taxon>
        <taxon>Tracheophyta</taxon>
        <taxon>Spermatophyta</taxon>
        <taxon>Magnoliopsida</taxon>
        <taxon>eudicotyledons</taxon>
        <taxon>Gunneridae</taxon>
        <taxon>Pentapetalae</taxon>
        <taxon>asterids</taxon>
        <taxon>campanulids</taxon>
        <taxon>Asterales</taxon>
        <taxon>Asteraceae</taxon>
        <taxon>Asteroideae</taxon>
        <taxon>Anthemideae</taxon>
        <taxon>Anthemidinae</taxon>
        <taxon>Tanacetum</taxon>
    </lineage>
</organism>
<protein>
    <submittedName>
        <fullName evidence="2">Retrovirus-related pol polyprotein from transposon TNT 1-94</fullName>
    </submittedName>
</protein>
<accession>A0ABQ4XD03</accession>
<evidence type="ECO:0000256" key="1">
    <source>
        <dbReference type="SAM" id="MobiDB-lite"/>
    </source>
</evidence>
<proteinExistence type="predicted"/>
<dbReference type="InterPro" id="IPR036875">
    <property type="entry name" value="Znf_CCHC_sf"/>
</dbReference>
<dbReference type="SUPFAM" id="SSF57756">
    <property type="entry name" value="Retrovirus zinc finger-like domains"/>
    <property type="match status" value="1"/>
</dbReference>
<evidence type="ECO:0000313" key="2">
    <source>
        <dbReference type="EMBL" id="GJS63144.1"/>
    </source>
</evidence>
<keyword evidence="3" id="KW-1185">Reference proteome</keyword>
<reference evidence="2" key="2">
    <citation type="submission" date="2022-01" db="EMBL/GenBank/DDBJ databases">
        <authorList>
            <person name="Yamashiro T."/>
            <person name="Shiraishi A."/>
            <person name="Satake H."/>
            <person name="Nakayama K."/>
        </authorList>
    </citation>
    <scope>NUCLEOTIDE SEQUENCE</scope>
</reference>
<evidence type="ECO:0000313" key="3">
    <source>
        <dbReference type="Proteomes" id="UP001151760"/>
    </source>
</evidence>
<name>A0ABQ4XD03_9ASTR</name>
<dbReference type="Proteomes" id="UP001151760">
    <property type="component" value="Unassembled WGS sequence"/>
</dbReference>
<gene>
    <name evidence="2" type="ORF">Tco_0677708</name>
</gene>
<dbReference type="EMBL" id="BQNB010009409">
    <property type="protein sequence ID" value="GJS63144.1"/>
    <property type="molecule type" value="Genomic_DNA"/>
</dbReference>
<sequence length="408" mass="46098">MERINPLDLLGMMKRQHALSHAPCLLLQAISTITYNLHHPVKHLIRPVSDASLQLNYHPITSSFIQNDNFYYKVEDSETKMMKETSYEFLDDDQKKKLRKNNEAKMTLYNALPRKEYERVFMCKTAKEIQTILARIMLESFLDALPLKWIAKVTAIEKAKDLATLSLDEIIGNLKIYEMVLDNDGVASKTTKEKVKSLALKAKVTRDQTSDDSESQGGSVEDVDDEKEVKAFNILAKNFRKFFHKVNFVVDVLNMFYPRFGDGANRFGNGRGNSFGNKGGEISKTKGVCYNYGIDGHFANECRKPKENKAFIGGAWSDSEDGDGQLNDMIDDSGNPNATPPVPPSRRLKSEDNLSVTEKAQVEADRQASNHILLGIPNNIHATIDCCPNSFLKWKRVQRLKQGIEISQ</sequence>
<reference evidence="2" key="1">
    <citation type="journal article" date="2022" name="Int. J. Mol. Sci.">
        <title>Draft Genome of Tanacetum Coccineum: Genomic Comparison of Closely Related Tanacetum-Family Plants.</title>
        <authorList>
            <person name="Yamashiro T."/>
            <person name="Shiraishi A."/>
            <person name="Nakayama K."/>
            <person name="Satake H."/>
        </authorList>
    </citation>
    <scope>NUCLEOTIDE SEQUENCE</scope>
</reference>
<comment type="caution">
    <text evidence="2">The sequence shown here is derived from an EMBL/GenBank/DDBJ whole genome shotgun (WGS) entry which is preliminary data.</text>
</comment>